<name>A0A0B3C0K9_9PSED</name>
<accession>A0A0B3C0K9</accession>
<dbReference type="EMBL" id="JTAK01000003">
    <property type="protein sequence ID" value="KHO65092.1"/>
    <property type="molecule type" value="Genomic_DNA"/>
</dbReference>
<dbReference type="OrthoDB" id="6169664at2"/>
<sequence length="86" mass="9331">MPAAPYIDAEAFREHLNAVGLEIPSQTSPAEACEQAVRGLDAQRARELRHLVEQLLAGSATLHPEVRQAISHTLLPALCNAAERTH</sequence>
<comment type="caution">
    <text evidence="1">The sequence shown here is derived from an EMBL/GenBank/DDBJ whole genome shotgun (WGS) entry which is preliminary data.</text>
</comment>
<keyword evidence="2" id="KW-1185">Reference proteome</keyword>
<dbReference type="Proteomes" id="UP000030980">
    <property type="component" value="Unassembled WGS sequence"/>
</dbReference>
<gene>
    <name evidence="1" type="ORF">PT85_08660</name>
</gene>
<evidence type="ECO:0000313" key="1">
    <source>
        <dbReference type="EMBL" id="KHO65092.1"/>
    </source>
</evidence>
<dbReference type="AlphaFoldDB" id="A0A0B3C0K9"/>
<protein>
    <submittedName>
        <fullName evidence="1">Uncharacterized protein</fullName>
    </submittedName>
</protein>
<evidence type="ECO:0000313" key="2">
    <source>
        <dbReference type="Proteomes" id="UP000030980"/>
    </source>
</evidence>
<organism evidence="1 2">
    <name type="scientific">Pseudomonas flexibilis</name>
    <dbReference type="NCBI Taxonomy" id="706570"/>
    <lineage>
        <taxon>Bacteria</taxon>
        <taxon>Pseudomonadati</taxon>
        <taxon>Pseudomonadota</taxon>
        <taxon>Gammaproteobacteria</taxon>
        <taxon>Pseudomonadales</taxon>
        <taxon>Pseudomonadaceae</taxon>
        <taxon>Pseudomonas</taxon>
    </lineage>
</organism>
<reference evidence="1 2" key="1">
    <citation type="submission" date="2014-11" db="EMBL/GenBank/DDBJ databases">
        <title>Genome sequence of Pseudomonas tuomuerensis JCM 14085.</title>
        <authorList>
            <person name="Shin S.-K."/>
            <person name="Yi H."/>
        </authorList>
    </citation>
    <scope>NUCLEOTIDE SEQUENCE [LARGE SCALE GENOMIC DNA]</scope>
    <source>
        <strain evidence="1 2">JCM 14085</strain>
    </source>
</reference>
<proteinExistence type="predicted"/>